<evidence type="ECO:0000313" key="1">
    <source>
        <dbReference type="EMBL" id="TCL57207.1"/>
    </source>
</evidence>
<comment type="caution">
    <text evidence="1">The sequence shown here is derived from an EMBL/GenBank/DDBJ whole genome shotgun (WGS) entry which is preliminary data.</text>
</comment>
<dbReference type="AlphaFoldDB" id="A0A4R1QUL3"/>
<gene>
    <name evidence="1" type="ORF">EDD76_10969</name>
</gene>
<dbReference type="Proteomes" id="UP000295718">
    <property type="component" value="Unassembled WGS sequence"/>
</dbReference>
<keyword evidence="2" id="KW-1185">Reference proteome</keyword>
<dbReference type="InterPro" id="IPR035895">
    <property type="entry name" value="HPr-like_sf"/>
</dbReference>
<sequence length="86" mass="9773">MKSVKVVFNSMEECQKYIRAVESFPFNIDLQCGSRIIDGKSALGILGFGLRKVLELRAHTEEPEAWSELLEKIEFCTCGEEMKMAI</sequence>
<dbReference type="EMBL" id="SLUO01000009">
    <property type="protein sequence ID" value="TCL57207.1"/>
    <property type="molecule type" value="Genomic_DNA"/>
</dbReference>
<organism evidence="1 2">
    <name type="scientific">Kineothrix alysoides</name>
    <dbReference type="NCBI Taxonomy" id="1469948"/>
    <lineage>
        <taxon>Bacteria</taxon>
        <taxon>Bacillati</taxon>
        <taxon>Bacillota</taxon>
        <taxon>Clostridia</taxon>
        <taxon>Lachnospirales</taxon>
        <taxon>Lachnospiraceae</taxon>
        <taxon>Kineothrix</taxon>
    </lineage>
</organism>
<dbReference type="STRING" id="1469948.GCA_000732725_03145"/>
<evidence type="ECO:0008006" key="3">
    <source>
        <dbReference type="Google" id="ProtNLM"/>
    </source>
</evidence>
<dbReference type="RefSeq" id="WP_108702648.1">
    <property type="nucleotide sequence ID" value="NZ_JPNB01000002.1"/>
</dbReference>
<evidence type="ECO:0000313" key="2">
    <source>
        <dbReference type="Proteomes" id="UP000295718"/>
    </source>
</evidence>
<accession>A0A4R1QUL3</accession>
<dbReference type="SUPFAM" id="SSF55594">
    <property type="entry name" value="HPr-like"/>
    <property type="match status" value="1"/>
</dbReference>
<protein>
    <recommendedName>
        <fullName evidence="3">HPr family phosphocarrier protein</fullName>
    </recommendedName>
</protein>
<name>A0A4R1QUL3_9FIRM</name>
<reference evidence="1 2" key="1">
    <citation type="submission" date="2019-03" db="EMBL/GenBank/DDBJ databases">
        <title>Genomic Encyclopedia of Type Strains, Phase IV (KMG-IV): sequencing the most valuable type-strain genomes for metagenomic binning, comparative biology and taxonomic classification.</title>
        <authorList>
            <person name="Goeker M."/>
        </authorList>
    </citation>
    <scope>NUCLEOTIDE SEQUENCE [LARGE SCALE GENOMIC DNA]</scope>
    <source>
        <strain evidence="1 2">DSM 100556</strain>
    </source>
</reference>
<dbReference type="OrthoDB" id="1911397at2"/>
<proteinExistence type="predicted"/>